<comment type="function">
    <text evidence="1">Putative transcription activator involved in regulating light control of development.</text>
</comment>
<comment type="caution">
    <text evidence="4">The sequence shown here is derived from an EMBL/GenBank/DDBJ whole genome shotgun (WGS) entry which is preliminary data.</text>
</comment>
<keyword evidence="5" id="KW-1185">Reference proteome</keyword>
<organism evidence="4 5">
    <name type="scientific">Quercus rubra</name>
    <name type="common">Northern red oak</name>
    <name type="synonym">Quercus borealis</name>
    <dbReference type="NCBI Taxonomy" id="3512"/>
    <lineage>
        <taxon>Eukaryota</taxon>
        <taxon>Viridiplantae</taxon>
        <taxon>Streptophyta</taxon>
        <taxon>Embryophyta</taxon>
        <taxon>Tracheophyta</taxon>
        <taxon>Spermatophyta</taxon>
        <taxon>Magnoliopsida</taxon>
        <taxon>eudicotyledons</taxon>
        <taxon>Gunneridae</taxon>
        <taxon>Pentapetalae</taxon>
        <taxon>rosids</taxon>
        <taxon>fabids</taxon>
        <taxon>Fagales</taxon>
        <taxon>Fagaceae</taxon>
        <taxon>Quercus</taxon>
    </lineage>
</organism>
<dbReference type="InterPro" id="IPR004330">
    <property type="entry name" value="FAR1_DNA_bnd_dom"/>
</dbReference>
<dbReference type="GO" id="GO:0008270">
    <property type="term" value="F:zinc ion binding"/>
    <property type="evidence" value="ECO:0007669"/>
    <property type="project" value="UniProtKB-UniRule"/>
</dbReference>
<evidence type="ECO:0000256" key="1">
    <source>
        <dbReference type="RuleBase" id="RU367018"/>
    </source>
</evidence>
<dbReference type="Pfam" id="PF10551">
    <property type="entry name" value="MULE"/>
    <property type="match status" value="1"/>
</dbReference>
<dbReference type="PANTHER" id="PTHR31669">
    <property type="entry name" value="PROTEIN FAR1-RELATED SEQUENCE 10-RELATED"/>
    <property type="match status" value="1"/>
</dbReference>
<dbReference type="AlphaFoldDB" id="A0AAN7J850"/>
<sequence>MKRRRARPITREGCKALMIVRKRDNGKWFVAKLEKNHNRELVTPAMRHFLRSHKRDFDPSKCLSHSCSSPGMGLSDPVNVLINDSNGFDKLVFTAQNSVNYIGRGRLSTFGIDAQSLLRFFKVDEEDRLSSVFWVDTRSRITYNRFSDVVAFDTTYQVNQYKMPFAPFTGVNHHKQSVLFGRTLLADETESTFIWLFTTWLEAMSGQQPGLIITDYDSAIGRAVEHVFPQSRHRYCKWHIMSKMPREMVEFDRCINKSETPDEFESAWPVLLDKYNLRGNEWLQSLYIDRKLWVPTYVRDTFFAGMYATQRSTSVNSLFDGNVNARTTLQDFAEQYEKALDDQYEKEARAEFETFYTKPVLKTPLPMEKQAADIYTRKFFIIFQEEVFESLALAVKFTGEDGGRGTYEVARFDEEPEQIASCSCKMFEFEVKNVFMLPHHYILKRWTRNAKDEAILDVQGHGEMQGNSQKGMKFAEGMTSDHSFRLALNALREARIKIVDAKKTDSSRENNVLAPEQSSCRVTLCTSCKCPGHDSSTCLWLKGSSQHTSLKIAYTTSPCG</sequence>
<accession>A0AAN7J850</accession>
<evidence type="ECO:0000259" key="2">
    <source>
        <dbReference type="Pfam" id="PF03101"/>
    </source>
</evidence>
<evidence type="ECO:0000259" key="3">
    <source>
        <dbReference type="Pfam" id="PF10551"/>
    </source>
</evidence>
<dbReference type="InterPro" id="IPR031052">
    <property type="entry name" value="FHY3/FAR1"/>
</dbReference>
<dbReference type="GO" id="GO:0006355">
    <property type="term" value="P:regulation of DNA-templated transcription"/>
    <property type="evidence" value="ECO:0007669"/>
    <property type="project" value="UniProtKB-UniRule"/>
</dbReference>
<dbReference type="InterPro" id="IPR018289">
    <property type="entry name" value="MULE_transposase_dom"/>
</dbReference>
<feature type="domain" description="FAR1" evidence="2">
    <location>
        <begin position="2"/>
        <end position="42"/>
    </location>
</feature>
<keyword evidence="1" id="KW-0479">Metal-binding</keyword>
<keyword evidence="1" id="KW-0539">Nucleus</keyword>
<evidence type="ECO:0000313" key="5">
    <source>
        <dbReference type="Proteomes" id="UP001324115"/>
    </source>
</evidence>
<dbReference type="Pfam" id="PF03101">
    <property type="entry name" value="FAR1"/>
    <property type="match status" value="1"/>
</dbReference>
<dbReference type="PANTHER" id="PTHR31669:SF157">
    <property type="entry name" value="PROTEIN FAR1-RELATED SEQUENCE"/>
    <property type="match status" value="1"/>
</dbReference>
<evidence type="ECO:0000313" key="4">
    <source>
        <dbReference type="EMBL" id="KAK4601766.1"/>
    </source>
</evidence>
<keyword evidence="1" id="KW-0862">Zinc</keyword>
<proteinExistence type="inferred from homology"/>
<protein>
    <recommendedName>
        <fullName evidence="1">Protein FAR1-RELATED SEQUENCE</fullName>
    </recommendedName>
</protein>
<feature type="domain" description="MULE transposase" evidence="3">
    <location>
        <begin position="149"/>
        <end position="243"/>
    </location>
</feature>
<dbReference type="EMBL" id="JAXUIC010000002">
    <property type="protein sequence ID" value="KAK4601766.1"/>
    <property type="molecule type" value="Genomic_DNA"/>
</dbReference>
<dbReference type="GO" id="GO:0005634">
    <property type="term" value="C:nucleus"/>
    <property type="evidence" value="ECO:0007669"/>
    <property type="project" value="UniProtKB-SubCell"/>
</dbReference>
<comment type="subcellular location">
    <subcellularLocation>
        <location evidence="1">Nucleus</location>
    </subcellularLocation>
</comment>
<comment type="similarity">
    <text evidence="1">Belongs to the FHY3/FAR1 family.</text>
</comment>
<name>A0AAN7J850_QUERU</name>
<gene>
    <name evidence="4" type="ORF">RGQ29_011052</name>
</gene>
<keyword evidence="1" id="KW-0863">Zinc-finger</keyword>
<reference evidence="4 5" key="1">
    <citation type="journal article" date="2023" name="G3 (Bethesda)">
        <title>A haplotype-resolved chromosome-scale genome for Quercus rubra L. provides insights into the genetics of adaptive traits for red oak species.</title>
        <authorList>
            <person name="Kapoor B."/>
            <person name="Jenkins J."/>
            <person name="Schmutz J."/>
            <person name="Zhebentyayeva T."/>
            <person name="Kuelheim C."/>
            <person name="Coggeshall M."/>
            <person name="Heim C."/>
            <person name="Lasky J.R."/>
            <person name="Leites L."/>
            <person name="Islam-Faridi N."/>
            <person name="Romero-Severson J."/>
            <person name="DeLeo V.L."/>
            <person name="Lucas S.M."/>
            <person name="Lazic D."/>
            <person name="Gailing O."/>
            <person name="Carlson J."/>
            <person name="Staton M."/>
        </authorList>
    </citation>
    <scope>NUCLEOTIDE SEQUENCE [LARGE SCALE GENOMIC DNA]</scope>
    <source>
        <strain evidence="4">Pseudo-F2</strain>
    </source>
</reference>
<dbReference type="Proteomes" id="UP001324115">
    <property type="component" value="Unassembled WGS sequence"/>
</dbReference>